<gene>
    <name evidence="5" type="ORF">EDS130_LOCUS14099</name>
</gene>
<feature type="domain" description="C3H1-type" evidence="4">
    <location>
        <begin position="301"/>
        <end position="324"/>
    </location>
</feature>
<dbReference type="AlphaFoldDB" id="A0A814FVE8"/>
<evidence type="ECO:0000259" key="4">
    <source>
        <dbReference type="PROSITE" id="PS50103"/>
    </source>
</evidence>
<keyword evidence="1" id="KW-0862">Zinc</keyword>
<feature type="region of interest" description="Disordered" evidence="2">
    <location>
        <begin position="458"/>
        <end position="479"/>
    </location>
</feature>
<dbReference type="Gene3D" id="1.10.510.10">
    <property type="entry name" value="Transferase(Phosphotransferase) domain 1"/>
    <property type="match status" value="1"/>
</dbReference>
<evidence type="ECO:0000313" key="5">
    <source>
        <dbReference type="EMBL" id="CAF0985398.1"/>
    </source>
</evidence>
<dbReference type="GO" id="GO:0044773">
    <property type="term" value="P:mitotic DNA damage checkpoint signaling"/>
    <property type="evidence" value="ECO:0007669"/>
    <property type="project" value="TreeGrafter"/>
</dbReference>
<dbReference type="GO" id="GO:0005634">
    <property type="term" value="C:nucleus"/>
    <property type="evidence" value="ECO:0007669"/>
    <property type="project" value="TreeGrafter"/>
</dbReference>
<dbReference type="InterPro" id="IPR035979">
    <property type="entry name" value="RBD_domain_sf"/>
</dbReference>
<reference evidence="5" key="1">
    <citation type="submission" date="2021-02" db="EMBL/GenBank/DDBJ databases">
        <authorList>
            <person name="Nowell W R."/>
        </authorList>
    </citation>
    <scope>NUCLEOTIDE SEQUENCE</scope>
</reference>
<dbReference type="SMART" id="SM00220">
    <property type="entry name" value="S_TKc"/>
    <property type="match status" value="1"/>
</dbReference>
<dbReference type="PROSITE" id="PS50011">
    <property type="entry name" value="PROTEIN_KINASE_DOM"/>
    <property type="match status" value="1"/>
</dbReference>
<dbReference type="InterPro" id="IPR000571">
    <property type="entry name" value="Znf_CCCH"/>
</dbReference>
<feature type="compositionally biased region" description="Polar residues" evidence="2">
    <location>
        <begin position="495"/>
        <end position="516"/>
    </location>
</feature>
<dbReference type="GO" id="GO:0004674">
    <property type="term" value="F:protein serine/threonine kinase activity"/>
    <property type="evidence" value="ECO:0007669"/>
    <property type="project" value="TreeGrafter"/>
</dbReference>
<evidence type="ECO:0000256" key="2">
    <source>
        <dbReference type="SAM" id="MobiDB-lite"/>
    </source>
</evidence>
<dbReference type="PANTHER" id="PTHR44167">
    <property type="entry name" value="OVARIAN-SPECIFIC SERINE/THREONINE-PROTEIN KINASE LOK-RELATED"/>
    <property type="match status" value="1"/>
</dbReference>
<dbReference type="Pfam" id="PF00069">
    <property type="entry name" value="Pkinase"/>
    <property type="match status" value="1"/>
</dbReference>
<sequence length="987" mass="113910">MAASIITEFGITLHDVDKNTLDKTILHFLKKYSTGNYKINKRGTPYRMYSIVVFLHWKTKRIVFAGKNGEECQRIYIGFDSLKSVDEFMEGRPFTLNGKLLKVMRSLPKNRLYDRMVTGLKISIQSFQDEHLLTDKVNENDLSKHFQYNGKILSSKWMNSAKTEALFQFNDYDAVDRNIICNQRLKIKGRTIDLEKYITDADCIANNIPYCIHVTNLPVRVTSEELANIFKVRIPFILVHPCFLIEQAHSTDARTTSEAWIKGVKDKADAQHIAEENNGKILRRNRIVCQVMQEEIDEDELCTNFLKGQCPYTNDTCHFRHISCDEPDTCENPDCWYGHTDVRPTRPHFRPPQRLEDARYRVKLSNLPPDVTHDDLLKRLNINPKFSQHLILQPFDGNSTKPSITAYLVRQPSENRLRQLIDKYHDTFYSSTRQQRIQCQLELAQELFEWNDNTDIIPSVNSSRSASPTRSLGSTCSNRSRLQQSYSSVAAANTVEHSQMSKQPYISSSISTNRSTVQKDKLASSSQRSQTQTTVRSSPSDMSQLAAHWKWTGEMMNADSSDTDQQYRLKSSSKKGTGAIIKIYSPGSHGKTLLRARRERVALQLLSKLHNCVPKICESNVVDEASSKTEFWTIMKLMDGERLSDYLKVHGKVPLLGALQICRSLLMIIKQVHNHKIVHRDIQPKNILIQRDPTTDDFRLMLVNFTSAWIDGNQQLEEINFQTNQQVQPCQHSPTIDASGTCALLFRLLTGHKPRASRDIYGNAPHQLRDNVKIIESKIDAVTSFNHDRIMYQHIEKHLMLIFDRGFAGPDQQWSIDELDYQLQCIIVPLQGKHERTDYFPVSSTVNAEPTLPVISFEDPFVCMVSMIYNLKTRLVDRYRKCMRWSSQGKNQWITEHKLIENRDMLIFWYQGTDLTIDIHWNVTILENDQFKLVINAKGPDKVNLELPLGSWSIKQPSADFEILLKSVELKMKILICIFYHNHNQEN</sequence>
<protein>
    <submittedName>
        <fullName evidence="5">Uncharacterized protein</fullName>
    </submittedName>
</protein>
<feature type="compositionally biased region" description="Low complexity" evidence="2">
    <location>
        <begin position="524"/>
        <end position="540"/>
    </location>
</feature>
<name>A0A814FVE8_ADIRI</name>
<evidence type="ECO:0000313" key="6">
    <source>
        <dbReference type="Proteomes" id="UP000663852"/>
    </source>
</evidence>
<dbReference type="PROSITE" id="PS50103">
    <property type="entry name" value="ZF_C3H1"/>
    <property type="match status" value="1"/>
</dbReference>
<dbReference type="GO" id="GO:0005737">
    <property type="term" value="C:cytoplasm"/>
    <property type="evidence" value="ECO:0007669"/>
    <property type="project" value="TreeGrafter"/>
</dbReference>
<dbReference type="PANTHER" id="PTHR44167:SF18">
    <property type="entry name" value="PROTEIN KINASE DOMAIN-CONTAINING PROTEIN"/>
    <property type="match status" value="1"/>
</dbReference>
<dbReference type="SUPFAM" id="SSF54928">
    <property type="entry name" value="RNA-binding domain, RBD"/>
    <property type="match status" value="1"/>
</dbReference>
<accession>A0A814FVE8</accession>
<dbReference type="OrthoDB" id="10020333at2759"/>
<keyword evidence="1" id="KW-0863">Zinc-finger</keyword>
<dbReference type="InterPro" id="IPR000719">
    <property type="entry name" value="Prot_kinase_dom"/>
</dbReference>
<feature type="region of interest" description="Disordered" evidence="2">
    <location>
        <begin position="495"/>
        <end position="542"/>
    </location>
</feature>
<dbReference type="SUPFAM" id="SSF56112">
    <property type="entry name" value="Protein kinase-like (PK-like)"/>
    <property type="match status" value="1"/>
</dbReference>
<dbReference type="GO" id="GO:0005524">
    <property type="term" value="F:ATP binding"/>
    <property type="evidence" value="ECO:0007669"/>
    <property type="project" value="InterPro"/>
</dbReference>
<comment type="caution">
    <text evidence="5">The sequence shown here is derived from an EMBL/GenBank/DDBJ whole genome shotgun (WGS) entry which is preliminary data.</text>
</comment>
<proteinExistence type="predicted"/>
<dbReference type="EMBL" id="CAJNOJ010000057">
    <property type="protein sequence ID" value="CAF0985398.1"/>
    <property type="molecule type" value="Genomic_DNA"/>
</dbReference>
<dbReference type="InterPro" id="IPR011009">
    <property type="entry name" value="Kinase-like_dom_sf"/>
</dbReference>
<organism evidence="5 6">
    <name type="scientific">Adineta ricciae</name>
    <name type="common">Rotifer</name>
    <dbReference type="NCBI Taxonomy" id="249248"/>
    <lineage>
        <taxon>Eukaryota</taxon>
        <taxon>Metazoa</taxon>
        <taxon>Spiralia</taxon>
        <taxon>Gnathifera</taxon>
        <taxon>Rotifera</taxon>
        <taxon>Eurotatoria</taxon>
        <taxon>Bdelloidea</taxon>
        <taxon>Adinetida</taxon>
        <taxon>Adinetidae</taxon>
        <taxon>Adineta</taxon>
    </lineage>
</organism>
<feature type="domain" description="Protein kinase" evidence="3">
    <location>
        <begin position="552"/>
        <end position="837"/>
    </location>
</feature>
<keyword evidence="1" id="KW-0479">Metal-binding</keyword>
<evidence type="ECO:0000259" key="3">
    <source>
        <dbReference type="PROSITE" id="PS50011"/>
    </source>
</evidence>
<dbReference type="GO" id="GO:0008270">
    <property type="term" value="F:zinc ion binding"/>
    <property type="evidence" value="ECO:0007669"/>
    <property type="project" value="UniProtKB-KW"/>
</dbReference>
<evidence type="ECO:0000256" key="1">
    <source>
        <dbReference type="PROSITE-ProRule" id="PRU00723"/>
    </source>
</evidence>
<dbReference type="Proteomes" id="UP000663852">
    <property type="component" value="Unassembled WGS sequence"/>
</dbReference>
<dbReference type="GO" id="GO:0003676">
    <property type="term" value="F:nucleic acid binding"/>
    <property type="evidence" value="ECO:0007669"/>
    <property type="project" value="InterPro"/>
</dbReference>
<feature type="zinc finger region" description="C3H1-type" evidence="1">
    <location>
        <begin position="301"/>
        <end position="324"/>
    </location>
</feature>